<evidence type="ECO:0000256" key="1">
    <source>
        <dbReference type="ARBA" id="ARBA00022603"/>
    </source>
</evidence>
<dbReference type="PANTHER" id="PTHR44942:SF4">
    <property type="entry name" value="METHYLTRANSFERASE TYPE 11 DOMAIN-CONTAINING PROTEIN"/>
    <property type="match status" value="1"/>
</dbReference>
<dbReference type="Pfam" id="PF13649">
    <property type="entry name" value="Methyltransf_25"/>
    <property type="match status" value="1"/>
</dbReference>
<keyword evidence="2" id="KW-0808">Transferase</keyword>
<keyword evidence="5" id="KW-1185">Reference proteome</keyword>
<evidence type="ECO:0000313" key="5">
    <source>
        <dbReference type="Proteomes" id="UP000187412"/>
    </source>
</evidence>
<keyword evidence="1 4" id="KW-0489">Methyltransferase</keyword>
<protein>
    <submittedName>
        <fullName evidence="4">SAM-dependent methyltransferase</fullName>
    </submittedName>
</protein>
<dbReference type="Proteomes" id="UP000187412">
    <property type="component" value="Unassembled WGS sequence"/>
</dbReference>
<evidence type="ECO:0000259" key="3">
    <source>
        <dbReference type="Pfam" id="PF13649"/>
    </source>
</evidence>
<gene>
    <name evidence="4" type="ORF">BSK56_00170</name>
</gene>
<dbReference type="InterPro" id="IPR041698">
    <property type="entry name" value="Methyltransf_25"/>
</dbReference>
<dbReference type="GO" id="GO:0008168">
    <property type="term" value="F:methyltransferase activity"/>
    <property type="evidence" value="ECO:0007669"/>
    <property type="project" value="UniProtKB-KW"/>
</dbReference>
<reference evidence="4 5" key="1">
    <citation type="submission" date="2016-10" db="EMBL/GenBank/DDBJ databases">
        <title>Paenibacillus species isolates.</title>
        <authorList>
            <person name="Beno S.M."/>
        </authorList>
    </citation>
    <scope>NUCLEOTIDE SEQUENCE [LARGE SCALE GENOMIC DNA]</scope>
    <source>
        <strain evidence="4 5">FSL H7-0744</strain>
    </source>
</reference>
<dbReference type="CDD" id="cd02440">
    <property type="entry name" value="AdoMet_MTases"/>
    <property type="match status" value="1"/>
</dbReference>
<feature type="domain" description="Methyltransferase" evidence="3">
    <location>
        <begin position="44"/>
        <end position="137"/>
    </location>
</feature>
<dbReference type="SUPFAM" id="SSF53335">
    <property type="entry name" value="S-adenosyl-L-methionine-dependent methyltransferases"/>
    <property type="match status" value="1"/>
</dbReference>
<name>A0ABX3HUY9_PAEBO</name>
<dbReference type="EMBL" id="MPTB01000001">
    <property type="protein sequence ID" value="OMD53601.1"/>
    <property type="molecule type" value="Genomic_DNA"/>
</dbReference>
<dbReference type="Gene3D" id="3.40.50.150">
    <property type="entry name" value="Vaccinia Virus protein VP39"/>
    <property type="match status" value="1"/>
</dbReference>
<dbReference type="InterPro" id="IPR029063">
    <property type="entry name" value="SAM-dependent_MTases_sf"/>
</dbReference>
<comment type="caution">
    <text evidence="4">The sequence shown here is derived from an EMBL/GenBank/DDBJ whole genome shotgun (WGS) entry which is preliminary data.</text>
</comment>
<evidence type="ECO:0000256" key="2">
    <source>
        <dbReference type="ARBA" id="ARBA00022679"/>
    </source>
</evidence>
<accession>A0ABX3HUY9</accession>
<organism evidence="4 5">
    <name type="scientific">Paenibacillus borealis</name>
    <dbReference type="NCBI Taxonomy" id="160799"/>
    <lineage>
        <taxon>Bacteria</taxon>
        <taxon>Bacillati</taxon>
        <taxon>Bacillota</taxon>
        <taxon>Bacilli</taxon>
        <taxon>Bacillales</taxon>
        <taxon>Paenibacillaceae</taxon>
        <taxon>Paenibacillus</taxon>
    </lineage>
</organism>
<dbReference type="PANTHER" id="PTHR44942">
    <property type="entry name" value="METHYLTRANSF_11 DOMAIN-CONTAINING PROTEIN"/>
    <property type="match status" value="1"/>
</dbReference>
<dbReference type="InterPro" id="IPR051052">
    <property type="entry name" value="Diverse_substrate_MTase"/>
</dbReference>
<dbReference type="RefSeq" id="WP_076108830.1">
    <property type="nucleotide sequence ID" value="NZ_MPTB01000001.1"/>
</dbReference>
<sequence>MIDYGQDLFKGSAGYYAKYRPLYPSGLVRFLVNRFGLDGEGELLDLGCGTGQLALRFADWVQRVTGLDYEQEMINEAVRISKEMRALNTEWVAGKAEEYLAQSTFPVYRLVTIAKAFHWMDRDLVLELLYNRVAPGGGVAIVDQYKPDQAPLPWQNEVDRIVRKWYGEERKAGNTTYSHPVKSHTDIVAGSSFRLETHRLPMYEYQWTIEAILGNLYSTSFGSRRFLGDQAPQFERELEENLLLLDPKGVFTEEIHTNIILAVK</sequence>
<proteinExistence type="predicted"/>
<dbReference type="GO" id="GO:0032259">
    <property type="term" value="P:methylation"/>
    <property type="evidence" value="ECO:0007669"/>
    <property type="project" value="UniProtKB-KW"/>
</dbReference>
<evidence type="ECO:0000313" key="4">
    <source>
        <dbReference type="EMBL" id="OMD53601.1"/>
    </source>
</evidence>